<keyword evidence="5 7" id="KW-0408">Iron</keyword>
<dbReference type="PRINTS" id="PR00385">
    <property type="entry name" value="P450"/>
</dbReference>
<dbReference type="GO" id="GO:0004497">
    <property type="term" value="F:monooxygenase activity"/>
    <property type="evidence" value="ECO:0007669"/>
    <property type="project" value="UniProtKB-KW"/>
</dbReference>
<comment type="cofactor">
    <cofactor evidence="7">
        <name>heme</name>
        <dbReference type="ChEBI" id="CHEBI:30413"/>
    </cofactor>
</comment>
<dbReference type="InterPro" id="IPR050196">
    <property type="entry name" value="Cytochrome_P450_Monoox"/>
</dbReference>
<evidence type="ECO:0000256" key="3">
    <source>
        <dbReference type="ARBA" id="ARBA00022723"/>
    </source>
</evidence>
<dbReference type="PRINTS" id="PR00463">
    <property type="entry name" value="EP450I"/>
</dbReference>
<evidence type="ECO:0000313" key="10">
    <source>
        <dbReference type="Proteomes" id="UP000004095"/>
    </source>
</evidence>
<sequence length="446" mass="51793">MTFTTQEIPTYQGHWLFKSAFELQKNALLFFEEKRQTLGHTFYVAVPGSKVLMTADPELIKHVLQTNHRNYPKDQTYEQLAMLLGQGLITSKGELWKKQRRIAQPTFHKTNLENLFEAMTTVAQQYLEDLSQKKGQVVDIAREMMGVTAKIAMRSLFSADVEGDLKEIYRVISYAQEFVVKRVMNPLNIPLNYLDGSLRKFNRERDTMLGMVNRLIEDRRQDSKTYPDFLQMLMDARYEDTGEPMPVDLLRDELITIFSAGHETSANALSWTLYLLSQHPDIAQKATKEAQDVLKGGLPTFDDLKQLTYTRQVIEESMRMYPPAWGIGRYAIEPDQWQDHHISKNTIIACEIYGLHHHPDLWENPEVFDPERFAPAQVKERPRHYYLPFGAGPRMCIGNHFAMMEMQLLLPLLLSNFNFELVENQSIEMEPLITLRPKNGIQMWLS</sequence>
<dbReference type="AlphaFoldDB" id="A1ZZK3"/>
<dbReference type="SMR" id="A1ZZK3"/>
<proteinExistence type="inferred from homology"/>
<reference evidence="9 10" key="1">
    <citation type="submission" date="2007-01" db="EMBL/GenBank/DDBJ databases">
        <authorList>
            <person name="Haygood M."/>
            <person name="Podell S."/>
            <person name="Anderson C."/>
            <person name="Hopkinson B."/>
            <person name="Roe K."/>
            <person name="Barbeau K."/>
            <person name="Gaasterland T."/>
            <person name="Ferriera S."/>
            <person name="Johnson J."/>
            <person name="Kravitz S."/>
            <person name="Beeson K."/>
            <person name="Sutton G."/>
            <person name="Rogers Y.-H."/>
            <person name="Friedman R."/>
            <person name="Frazier M."/>
            <person name="Venter J.C."/>
        </authorList>
    </citation>
    <scope>NUCLEOTIDE SEQUENCE [LARGE SCALE GENOMIC DNA]</scope>
    <source>
        <strain evidence="9 10">ATCC 23134</strain>
    </source>
</reference>
<keyword evidence="10" id="KW-1185">Reference proteome</keyword>
<comment type="caution">
    <text evidence="9">The sequence shown here is derived from an EMBL/GenBank/DDBJ whole genome shotgun (WGS) entry which is preliminary data.</text>
</comment>
<dbReference type="InterPro" id="IPR001128">
    <property type="entry name" value="Cyt_P450"/>
</dbReference>
<evidence type="ECO:0000256" key="1">
    <source>
        <dbReference type="ARBA" id="ARBA00010617"/>
    </source>
</evidence>
<accession>A1ZZK3</accession>
<gene>
    <name evidence="9" type="ORF">M23134_01786</name>
</gene>
<evidence type="ECO:0000313" key="9">
    <source>
        <dbReference type="EMBL" id="EAY24198.1"/>
    </source>
</evidence>
<dbReference type="Pfam" id="PF00067">
    <property type="entry name" value="p450"/>
    <property type="match status" value="1"/>
</dbReference>
<keyword evidence="3 7" id="KW-0479">Metal-binding</keyword>
<dbReference type="PROSITE" id="PS00086">
    <property type="entry name" value="CYTOCHROME_P450"/>
    <property type="match status" value="1"/>
</dbReference>
<comment type="similarity">
    <text evidence="1 8">Belongs to the cytochrome P450 family.</text>
</comment>
<dbReference type="GO" id="GO:0020037">
    <property type="term" value="F:heme binding"/>
    <property type="evidence" value="ECO:0007669"/>
    <property type="project" value="InterPro"/>
</dbReference>
<evidence type="ECO:0000256" key="7">
    <source>
        <dbReference type="PIRSR" id="PIRSR602401-1"/>
    </source>
</evidence>
<evidence type="ECO:0000256" key="5">
    <source>
        <dbReference type="ARBA" id="ARBA00023004"/>
    </source>
</evidence>
<evidence type="ECO:0000256" key="2">
    <source>
        <dbReference type="ARBA" id="ARBA00022617"/>
    </source>
</evidence>
<dbReference type="InterPro" id="IPR017972">
    <property type="entry name" value="Cyt_P450_CS"/>
</dbReference>
<dbReference type="PANTHER" id="PTHR24291:SF50">
    <property type="entry name" value="BIFUNCTIONAL ALBAFLAVENONE MONOOXYGENASE_TERPENE SYNTHASE"/>
    <property type="match status" value="1"/>
</dbReference>
<feature type="binding site" description="axial binding residue" evidence="7">
    <location>
        <position position="396"/>
    </location>
    <ligand>
        <name>heme</name>
        <dbReference type="ChEBI" id="CHEBI:30413"/>
    </ligand>
    <ligandPart>
        <name>Fe</name>
        <dbReference type="ChEBI" id="CHEBI:18248"/>
    </ligandPart>
</feature>
<keyword evidence="4 8" id="KW-0560">Oxidoreductase</keyword>
<dbReference type="GO" id="GO:0016705">
    <property type="term" value="F:oxidoreductase activity, acting on paired donors, with incorporation or reduction of molecular oxygen"/>
    <property type="evidence" value="ECO:0007669"/>
    <property type="project" value="InterPro"/>
</dbReference>
<dbReference type="SUPFAM" id="SSF48264">
    <property type="entry name" value="Cytochrome P450"/>
    <property type="match status" value="1"/>
</dbReference>
<dbReference type="eggNOG" id="COG2124">
    <property type="taxonomic scope" value="Bacteria"/>
</dbReference>
<dbReference type="CDD" id="cd20620">
    <property type="entry name" value="CYP132-like"/>
    <property type="match status" value="1"/>
</dbReference>
<dbReference type="InterPro" id="IPR036396">
    <property type="entry name" value="Cyt_P450_sf"/>
</dbReference>
<dbReference type="EC" id="1.14.15.3" evidence="9"/>
<dbReference type="Gene3D" id="1.10.630.10">
    <property type="entry name" value="Cytochrome P450"/>
    <property type="match status" value="1"/>
</dbReference>
<protein>
    <submittedName>
        <fullName evidence="9">Cytochrome P450 4A10</fullName>
        <ecNumber evidence="9">1.14.15.3</ecNumber>
    </submittedName>
</protein>
<dbReference type="OrthoDB" id="9764248at2"/>
<dbReference type="RefSeq" id="WP_002705330.1">
    <property type="nucleotide sequence ID" value="NZ_AAWS01000078.1"/>
</dbReference>
<dbReference type="InterPro" id="IPR002401">
    <property type="entry name" value="Cyt_P450_E_grp-I"/>
</dbReference>
<dbReference type="Proteomes" id="UP000004095">
    <property type="component" value="Unassembled WGS sequence"/>
</dbReference>
<dbReference type="GO" id="GO:0005506">
    <property type="term" value="F:iron ion binding"/>
    <property type="evidence" value="ECO:0007669"/>
    <property type="project" value="InterPro"/>
</dbReference>
<name>A1ZZK3_MICM2</name>
<dbReference type="PANTHER" id="PTHR24291">
    <property type="entry name" value="CYTOCHROME P450 FAMILY 4"/>
    <property type="match status" value="1"/>
</dbReference>
<keyword evidence="2 7" id="KW-0349">Heme</keyword>
<evidence type="ECO:0000256" key="8">
    <source>
        <dbReference type="RuleBase" id="RU000461"/>
    </source>
</evidence>
<keyword evidence="6 8" id="KW-0503">Monooxygenase</keyword>
<evidence type="ECO:0000256" key="6">
    <source>
        <dbReference type="ARBA" id="ARBA00023033"/>
    </source>
</evidence>
<organism evidence="9 10">
    <name type="scientific">Microscilla marina ATCC 23134</name>
    <dbReference type="NCBI Taxonomy" id="313606"/>
    <lineage>
        <taxon>Bacteria</taxon>
        <taxon>Pseudomonadati</taxon>
        <taxon>Bacteroidota</taxon>
        <taxon>Cytophagia</taxon>
        <taxon>Cytophagales</taxon>
        <taxon>Microscillaceae</taxon>
        <taxon>Microscilla</taxon>
    </lineage>
</organism>
<evidence type="ECO:0000256" key="4">
    <source>
        <dbReference type="ARBA" id="ARBA00023002"/>
    </source>
</evidence>
<dbReference type="EMBL" id="AAWS01000078">
    <property type="protein sequence ID" value="EAY24198.1"/>
    <property type="molecule type" value="Genomic_DNA"/>
</dbReference>